<dbReference type="Gene3D" id="3.40.640.10">
    <property type="entry name" value="Type I PLP-dependent aspartate aminotransferase-like (Major domain)"/>
    <property type="match status" value="1"/>
</dbReference>
<dbReference type="AlphaFoldDB" id="A0A0P1B2V6"/>
<dbReference type="InterPro" id="IPR015422">
    <property type="entry name" value="PyrdxlP-dep_Trfase_small"/>
</dbReference>
<keyword evidence="3" id="KW-1185">Reference proteome</keyword>
<dbReference type="SUPFAM" id="SSF53383">
    <property type="entry name" value="PLP-dependent transferases"/>
    <property type="match status" value="1"/>
</dbReference>
<dbReference type="RefSeq" id="XP_024585456.1">
    <property type="nucleotide sequence ID" value="XM_024720238.1"/>
</dbReference>
<dbReference type="CDD" id="cd00609">
    <property type="entry name" value="AAT_like"/>
    <property type="match status" value="1"/>
</dbReference>
<dbReference type="GO" id="GO:0047536">
    <property type="term" value="F:2-aminoadipate transaminase activity"/>
    <property type="evidence" value="ECO:0007669"/>
    <property type="project" value="TreeGrafter"/>
</dbReference>
<feature type="domain" description="Aminotransferase class I/classII large" evidence="1">
    <location>
        <begin position="50"/>
        <end position="418"/>
    </location>
</feature>
<dbReference type="OMA" id="MIALDSM"/>
<sequence length="428" mass="46986">MRYTRLARYHVNAKQAAKLRRRQSSNLNFAPIQTVQSSPYAQTQTTHETVNFGLGQPSASQLPLGMFRDAALNRLRLIQDPMVLQYGIASGFYEFKKEIANLVTGGDNSKSVNPERLMVTAGNSQAISHTAMAFSKTNKLVFVEEPTYFLAHDIFRELGLELKGIPVGEEGIDLNVLEAELAVGNIPAFLYTVPFFHNPTGSVLSPNRCKHLVALAQNYGFHIISDEPYNLLHFEVDALTSLATYDDSGLVVSLGSFSKILAPGLRLGWAQSSVETIETLSTIGVLRSGGGQNPITAALVHAVVLEQKKLYPHIDELKKILQARKAAMCEALREYCPDSVFTEPSGGYFLWLNLPNGVHTEALLKEAMVCHGVAFTPGNRCSLGETDGNGIDTALTRCARLSFAFYNEDEIRIGIQRLQSALNSLACY</sequence>
<reference evidence="3" key="1">
    <citation type="submission" date="2014-09" db="EMBL/GenBank/DDBJ databases">
        <authorList>
            <person name="Sharma Rahul"/>
            <person name="Thines Marco"/>
        </authorList>
    </citation>
    <scope>NUCLEOTIDE SEQUENCE [LARGE SCALE GENOMIC DNA]</scope>
</reference>
<dbReference type="Pfam" id="PF00155">
    <property type="entry name" value="Aminotran_1_2"/>
    <property type="match status" value="1"/>
</dbReference>
<dbReference type="GeneID" id="36401928"/>
<dbReference type="EMBL" id="CCYD01003042">
    <property type="protein sequence ID" value="CEG49087.1"/>
    <property type="molecule type" value="Genomic_DNA"/>
</dbReference>
<evidence type="ECO:0000313" key="3">
    <source>
        <dbReference type="Proteomes" id="UP000054928"/>
    </source>
</evidence>
<organism evidence="2 3">
    <name type="scientific">Plasmopara halstedii</name>
    <name type="common">Downy mildew of sunflower</name>
    <dbReference type="NCBI Taxonomy" id="4781"/>
    <lineage>
        <taxon>Eukaryota</taxon>
        <taxon>Sar</taxon>
        <taxon>Stramenopiles</taxon>
        <taxon>Oomycota</taxon>
        <taxon>Peronosporomycetes</taxon>
        <taxon>Peronosporales</taxon>
        <taxon>Peronosporaceae</taxon>
        <taxon>Plasmopara</taxon>
    </lineage>
</organism>
<name>A0A0P1B2V6_PLAHL</name>
<evidence type="ECO:0000313" key="2">
    <source>
        <dbReference type="EMBL" id="CEG49087.1"/>
    </source>
</evidence>
<dbReference type="STRING" id="4781.A0A0P1B2V6"/>
<dbReference type="Gene3D" id="3.90.1150.10">
    <property type="entry name" value="Aspartate Aminotransferase, domain 1"/>
    <property type="match status" value="1"/>
</dbReference>
<dbReference type="InterPro" id="IPR015421">
    <property type="entry name" value="PyrdxlP-dep_Trfase_major"/>
</dbReference>
<evidence type="ECO:0000259" key="1">
    <source>
        <dbReference type="Pfam" id="PF00155"/>
    </source>
</evidence>
<dbReference type="PANTHER" id="PTHR42858">
    <property type="entry name" value="AMINOTRANSFERASE"/>
    <property type="match status" value="1"/>
</dbReference>
<dbReference type="InterPro" id="IPR004839">
    <property type="entry name" value="Aminotransferase_I/II_large"/>
</dbReference>
<dbReference type="PANTHER" id="PTHR42858:SF1">
    <property type="entry name" value="LD15494P"/>
    <property type="match status" value="1"/>
</dbReference>
<dbReference type="OrthoDB" id="691673at2759"/>
<proteinExistence type="predicted"/>
<dbReference type="InterPro" id="IPR015424">
    <property type="entry name" value="PyrdxlP-dep_Trfase"/>
</dbReference>
<accession>A0A0P1B2V6</accession>
<dbReference type="GO" id="GO:0030170">
    <property type="term" value="F:pyridoxal phosphate binding"/>
    <property type="evidence" value="ECO:0007669"/>
    <property type="project" value="InterPro"/>
</dbReference>
<dbReference type="Proteomes" id="UP000054928">
    <property type="component" value="Unassembled WGS sequence"/>
</dbReference>
<protein>
    <submittedName>
        <fullName evidence="2">Dihydrodipicolinate reductase</fullName>
    </submittedName>
</protein>